<feature type="transmembrane region" description="Helical" evidence="1">
    <location>
        <begin position="119"/>
        <end position="145"/>
    </location>
</feature>
<evidence type="ECO:0000313" key="3">
    <source>
        <dbReference type="Proteomes" id="UP000217033"/>
    </source>
</evidence>
<feature type="transmembrane region" description="Helical" evidence="1">
    <location>
        <begin position="181"/>
        <end position="198"/>
    </location>
</feature>
<keyword evidence="1" id="KW-1133">Transmembrane helix</keyword>
<keyword evidence="1" id="KW-0472">Membrane</keyword>
<accession>A0ABX4H541</accession>
<sequence>MRTLQMLEIELRNDFYIISFSVLIGLNILLYLWFWFIFYLRNQKKITNYTKLETSFINYNLKQVYKRHVIHVVLKSSAIAFYLIVGWIIYNYTSQHGSFLNLEDRNMDFQIKNMLWQTIWLFLPMAIAVTIFFITLSWITSFLFLRSKNKKLIEAKIDFSSIIKLANFDYHYENLFTSNKVAYIAYSLYYSFWIFWWFPAVFAEWKMKKVHRTIKDICHNGNHDPEIKREKIYAELSYIVNYIWYQFVFFRKSYKMQKIQDYLGYVFREIKHSCPSILNKEEQLQIPNL</sequence>
<comment type="caution">
    <text evidence="2">The sequence shown here is derived from an EMBL/GenBank/DDBJ whole genome shotgun (WGS) entry which is preliminary data.</text>
</comment>
<dbReference type="EMBL" id="NQMN01000002">
    <property type="protein sequence ID" value="PAF54927.1"/>
    <property type="molecule type" value="Genomic_DNA"/>
</dbReference>
<name>A0ABX4H541_9BACT</name>
<proteinExistence type="predicted"/>
<keyword evidence="3" id="KW-1185">Reference proteome</keyword>
<dbReference type="Proteomes" id="UP000217033">
    <property type="component" value="Unassembled WGS sequence"/>
</dbReference>
<organism evidence="2 3">
    <name type="scientific">Mycoplasmopsis agassizii</name>
    <dbReference type="NCBI Taxonomy" id="33922"/>
    <lineage>
        <taxon>Bacteria</taxon>
        <taxon>Bacillati</taxon>
        <taxon>Mycoplasmatota</taxon>
        <taxon>Mycoplasmoidales</taxon>
        <taxon>Metamycoplasmataceae</taxon>
        <taxon>Mycoplasmopsis</taxon>
    </lineage>
</organism>
<dbReference type="RefSeq" id="WP_084232174.1">
    <property type="nucleotide sequence ID" value="NZ_FWXE01000004.1"/>
</dbReference>
<keyword evidence="1" id="KW-0812">Transmembrane</keyword>
<feature type="transmembrane region" description="Helical" evidence="1">
    <location>
        <begin position="15"/>
        <end position="40"/>
    </location>
</feature>
<evidence type="ECO:0000313" key="2">
    <source>
        <dbReference type="EMBL" id="PAF54927.1"/>
    </source>
</evidence>
<reference evidence="2" key="1">
    <citation type="submission" date="2017-08" db="EMBL/GenBank/DDBJ databases">
        <authorList>
            <person name="Alvarez-Ponce D."/>
            <person name="Weitzman C.L."/>
            <person name="Tillett R.L."/>
            <person name="Sandmeier F.C."/>
            <person name="Tracy C.R."/>
        </authorList>
    </citation>
    <scope>NUCLEOTIDE SEQUENCE [LARGE SCALE GENOMIC DNA]</scope>
    <source>
        <strain evidence="2">PS6</strain>
    </source>
</reference>
<gene>
    <name evidence="2" type="ORF">CJF60_04285</name>
</gene>
<protein>
    <submittedName>
        <fullName evidence="2">Uncharacterized protein</fullName>
    </submittedName>
</protein>
<feature type="transmembrane region" description="Helical" evidence="1">
    <location>
        <begin position="69"/>
        <end position="90"/>
    </location>
</feature>
<evidence type="ECO:0000256" key="1">
    <source>
        <dbReference type="SAM" id="Phobius"/>
    </source>
</evidence>
<feature type="transmembrane region" description="Helical" evidence="1">
    <location>
        <begin position="232"/>
        <end position="250"/>
    </location>
</feature>